<comment type="caution">
    <text evidence="5">The sequence shown here is derived from an EMBL/GenBank/DDBJ whole genome shotgun (WGS) entry which is preliminary data.</text>
</comment>
<dbReference type="Proteomes" id="UP001497623">
    <property type="component" value="Unassembled WGS sequence"/>
</dbReference>
<protein>
    <recommendedName>
        <fullName evidence="4">SH3 domain-containing protein</fullName>
    </recommendedName>
</protein>
<name>A0AAV2SI00_MEGNR</name>
<dbReference type="GO" id="GO:0007266">
    <property type="term" value="P:Rho protein signal transduction"/>
    <property type="evidence" value="ECO:0007669"/>
    <property type="project" value="TreeGrafter"/>
</dbReference>
<feature type="non-terminal residue" evidence="5">
    <location>
        <position position="327"/>
    </location>
</feature>
<dbReference type="AlphaFoldDB" id="A0AAV2SI00"/>
<evidence type="ECO:0000313" key="6">
    <source>
        <dbReference type="Proteomes" id="UP001497623"/>
    </source>
</evidence>
<dbReference type="GO" id="GO:0005886">
    <property type="term" value="C:plasma membrane"/>
    <property type="evidence" value="ECO:0007669"/>
    <property type="project" value="TreeGrafter"/>
</dbReference>
<dbReference type="PANTHER" id="PTHR12287">
    <property type="entry name" value="EPIDERMAL GROWTH FACTOR RECEPTOR KINASE SUBSTRATE EPS8-RELATED PROTEIN"/>
    <property type="match status" value="1"/>
</dbReference>
<evidence type="ECO:0000256" key="1">
    <source>
        <dbReference type="ARBA" id="ARBA00022443"/>
    </source>
</evidence>
<dbReference type="InterPro" id="IPR001452">
    <property type="entry name" value="SH3_domain"/>
</dbReference>
<dbReference type="InterPro" id="IPR036028">
    <property type="entry name" value="SH3-like_dom_sf"/>
</dbReference>
<dbReference type="CDD" id="cd00174">
    <property type="entry name" value="SH3"/>
    <property type="match status" value="1"/>
</dbReference>
<dbReference type="SUPFAM" id="SSF50044">
    <property type="entry name" value="SH3-domain"/>
    <property type="match status" value="1"/>
</dbReference>
<evidence type="ECO:0000259" key="4">
    <source>
        <dbReference type="PROSITE" id="PS50002"/>
    </source>
</evidence>
<accession>A0AAV2SI00</accession>
<gene>
    <name evidence="5" type="ORF">MNOR_LOCUS36923</name>
</gene>
<dbReference type="Gene3D" id="2.30.30.40">
    <property type="entry name" value="SH3 Domains"/>
    <property type="match status" value="1"/>
</dbReference>
<feature type="domain" description="SH3" evidence="4">
    <location>
        <begin position="34"/>
        <end position="91"/>
    </location>
</feature>
<dbReference type="SMART" id="SM00326">
    <property type="entry name" value="SH3"/>
    <property type="match status" value="1"/>
</dbReference>
<keyword evidence="6" id="KW-1185">Reference proteome</keyword>
<organism evidence="5 6">
    <name type="scientific">Meganyctiphanes norvegica</name>
    <name type="common">Northern krill</name>
    <name type="synonym">Thysanopoda norvegica</name>
    <dbReference type="NCBI Taxonomy" id="48144"/>
    <lineage>
        <taxon>Eukaryota</taxon>
        <taxon>Metazoa</taxon>
        <taxon>Ecdysozoa</taxon>
        <taxon>Arthropoda</taxon>
        <taxon>Crustacea</taxon>
        <taxon>Multicrustacea</taxon>
        <taxon>Malacostraca</taxon>
        <taxon>Eumalacostraca</taxon>
        <taxon>Eucarida</taxon>
        <taxon>Euphausiacea</taxon>
        <taxon>Euphausiidae</taxon>
        <taxon>Meganyctiphanes</taxon>
    </lineage>
</organism>
<reference evidence="5 6" key="1">
    <citation type="submission" date="2024-05" db="EMBL/GenBank/DDBJ databases">
        <authorList>
            <person name="Wallberg A."/>
        </authorList>
    </citation>
    <scope>NUCLEOTIDE SEQUENCE [LARGE SCALE GENOMIC DNA]</scope>
</reference>
<evidence type="ECO:0000313" key="5">
    <source>
        <dbReference type="EMBL" id="CAL4194332.1"/>
    </source>
</evidence>
<evidence type="ECO:0000256" key="3">
    <source>
        <dbReference type="SAM" id="MobiDB-lite"/>
    </source>
</evidence>
<dbReference type="GO" id="GO:0003779">
    <property type="term" value="F:actin binding"/>
    <property type="evidence" value="ECO:0007669"/>
    <property type="project" value="TreeGrafter"/>
</dbReference>
<dbReference type="EMBL" id="CAXKWB010070596">
    <property type="protein sequence ID" value="CAL4194332.1"/>
    <property type="molecule type" value="Genomic_DNA"/>
</dbReference>
<sequence length="327" mass="37012">MDYKTVAADIHHSQRVVPVPIPGTRNDDDSKGSANAPTAVARYAYEKFGYSVEKGEKLIVLNKTNQDWWEVRNVSGEVGYVPAIYISDIRTIDTAKVVKLHPKKSIGKADADKMEHLPRSKQNNTLPKVQKPANVHNEALSNENAMNQNMTKQEPIFRRNFKAHNPDSTDGKENDVSLRKKVPNIQKSITRTNSERERMYRVKSLPDSQWPKDNFDFKSYVTGRTTSLQRNPIVSLSDQPKHSGSLGALSYPQSKTLSEASLSQEHIPANITDWTIKKKLEPKLYQGDSEQRPKMARTLGHKSPGEKHASLWQRSFPVIKSKTNKQD</sequence>
<dbReference type="PANTHER" id="PTHR12287:SF23">
    <property type="entry name" value="AROUSER, ISOFORM A-RELATED"/>
    <property type="match status" value="1"/>
</dbReference>
<dbReference type="InterPro" id="IPR039801">
    <property type="entry name" value="EPS8-like"/>
</dbReference>
<dbReference type="Pfam" id="PF00018">
    <property type="entry name" value="SH3_1"/>
    <property type="match status" value="1"/>
</dbReference>
<feature type="region of interest" description="Disordered" evidence="3">
    <location>
        <begin position="284"/>
        <end position="327"/>
    </location>
</feature>
<keyword evidence="1 2" id="KW-0728">SH3 domain</keyword>
<evidence type="ECO:0000256" key="2">
    <source>
        <dbReference type="PROSITE-ProRule" id="PRU00192"/>
    </source>
</evidence>
<dbReference type="PROSITE" id="PS50002">
    <property type="entry name" value="SH3"/>
    <property type="match status" value="1"/>
</dbReference>
<proteinExistence type="predicted"/>
<dbReference type="GO" id="GO:0035023">
    <property type="term" value="P:regulation of Rho protein signal transduction"/>
    <property type="evidence" value="ECO:0007669"/>
    <property type="project" value="TreeGrafter"/>
</dbReference>